<dbReference type="Proteomes" id="UP001589795">
    <property type="component" value="Unassembled WGS sequence"/>
</dbReference>
<protein>
    <submittedName>
        <fullName evidence="1">Helix-turn-helix transcriptional regulator</fullName>
    </submittedName>
</protein>
<dbReference type="InterPro" id="IPR009061">
    <property type="entry name" value="DNA-bd_dom_put_sf"/>
</dbReference>
<name>A0ABV6CLV8_9RHOB</name>
<sequence>MKRRAVYGDRPPAYPSKEELAAELCFSESTVDSYVSRGLLPKPRRIGGSVRWCWAEVEAHLSHGDQLSVSPFQEALRHAT</sequence>
<dbReference type="RefSeq" id="WP_265507957.1">
    <property type="nucleotide sequence ID" value="NZ_JAOTBE010000049.1"/>
</dbReference>
<organism evidence="1 2">
    <name type="scientific">Paracoccus rhizosphaerae</name>
    <dbReference type="NCBI Taxonomy" id="1133347"/>
    <lineage>
        <taxon>Bacteria</taxon>
        <taxon>Pseudomonadati</taxon>
        <taxon>Pseudomonadota</taxon>
        <taxon>Alphaproteobacteria</taxon>
        <taxon>Rhodobacterales</taxon>
        <taxon>Paracoccaceae</taxon>
        <taxon>Paracoccus</taxon>
    </lineage>
</organism>
<dbReference type="EMBL" id="JBHLWQ010000103">
    <property type="protein sequence ID" value="MFC0200825.1"/>
    <property type="molecule type" value="Genomic_DNA"/>
</dbReference>
<proteinExistence type="predicted"/>
<comment type="caution">
    <text evidence="1">The sequence shown here is derived from an EMBL/GenBank/DDBJ whole genome shotgun (WGS) entry which is preliminary data.</text>
</comment>
<reference evidence="1 2" key="1">
    <citation type="submission" date="2024-09" db="EMBL/GenBank/DDBJ databases">
        <authorList>
            <person name="Sun Q."/>
            <person name="Mori K."/>
        </authorList>
    </citation>
    <scope>NUCLEOTIDE SEQUENCE [LARGE SCALE GENOMIC DNA]</scope>
    <source>
        <strain evidence="1 2">CCM 7904</strain>
    </source>
</reference>
<keyword evidence="2" id="KW-1185">Reference proteome</keyword>
<accession>A0ABV6CLV8</accession>
<evidence type="ECO:0000313" key="2">
    <source>
        <dbReference type="Proteomes" id="UP001589795"/>
    </source>
</evidence>
<dbReference type="SUPFAM" id="SSF46955">
    <property type="entry name" value="Putative DNA-binding domain"/>
    <property type="match status" value="1"/>
</dbReference>
<dbReference type="Gene3D" id="1.10.238.160">
    <property type="match status" value="1"/>
</dbReference>
<gene>
    <name evidence="1" type="ORF">ACFFIZ_11020</name>
</gene>
<evidence type="ECO:0000313" key="1">
    <source>
        <dbReference type="EMBL" id="MFC0200825.1"/>
    </source>
</evidence>